<dbReference type="InParanoid" id="A0A1D3CTZ3"/>
<comment type="caution">
    <text evidence="2">The sequence shown here is derived from an EMBL/GenBank/DDBJ whole genome shotgun (WGS) entry which is preliminary data.</text>
</comment>
<sequence length="87" mass="9408">MLPSEDPPAAPPIQEEPRERRHRRLLKKQLSLRKACKASSCAASSGFLAAQPDKRPVQPPNADGSEASFLSCLEVERPMLTASVALA</sequence>
<feature type="compositionally biased region" description="Pro residues" evidence="1">
    <location>
        <begin position="1"/>
        <end position="11"/>
    </location>
</feature>
<keyword evidence="3" id="KW-1185">Reference proteome</keyword>
<dbReference type="Proteomes" id="UP000095192">
    <property type="component" value="Unassembled WGS sequence"/>
</dbReference>
<gene>
    <name evidence="2" type="ORF">cyc_04573</name>
</gene>
<protein>
    <submittedName>
        <fullName evidence="2">Uncharacterized protein</fullName>
    </submittedName>
</protein>
<reference evidence="2 3" key="1">
    <citation type="journal article" date="2016" name="BMC Genomics">
        <title>Comparative genomics reveals Cyclospora cayetanensis possesses coccidia-like metabolism and invasion components but unique surface antigens.</title>
        <authorList>
            <person name="Liu S."/>
            <person name="Wang L."/>
            <person name="Zheng H."/>
            <person name="Xu Z."/>
            <person name="Roellig D.M."/>
            <person name="Li N."/>
            <person name="Frace M.A."/>
            <person name="Tang K."/>
            <person name="Arrowood M.J."/>
            <person name="Moss D.M."/>
            <person name="Zhang L."/>
            <person name="Feng Y."/>
            <person name="Xiao L."/>
        </authorList>
    </citation>
    <scope>NUCLEOTIDE SEQUENCE [LARGE SCALE GENOMIC DNA]</scope>
    <source>
        <strain evidence="2 3">CHN_HEN01</strain>
    </source>
</reference>
<accession>A0A1D3CTZ3</accession>
<dbReference type="AlphaFoldDB" id="A0A1D3CTZ3"/>
<feature type="region of interest" description="Disordered" evidence="1">
    <location>
        <begin position="1"/>
        <end position="21"/>
    </location>
</feature>
<dbReference type="VEuPathDB" id="ToxoDB:cyc_04573"/>
<organism evidence="2 3">
    <name type="scientific">Cyclospora cayetanensis</name>
    <dbReference type="NCBI Taxonomy" id="88456"/>
    <lineage>
        <taxon>Eukaryota</taxon>
        <taxon>Sar</taxon>
        <taxon>Alveolata</taxon>
        <taxon>Apicomplexa</taxon>
        <taxon>Conoidasida</taxon>
        <taxon>Coccidia</taxon>
        <taxon>Eucoccidiorida</taxon>
        <taxon>Eimeriorina</taxon>
        <taxon>Eimeriidae</taxon>
        <taxon>Cyclospora</taxon>
    </lineage>
</organism>
<evidence type="ECO:0000313" key="2">
    <source>
        <dbReference type="EMBL" id="OEH74672.1"/>
    </source>
</evidence>
<dbReference type="EMBL" id="JROU02001965">
    <property type="protein sequence ID" value="OEH74672.1"/>
    <property type="molecule type" value="Genomic_DNA"/>
</dbReference>
<proteinExistence type="predicted"/>
<evidence type="ECO:0000313" key="3">
    <source>
        <dbReference type="Proteomes" id="UP000095192"/>
    </source>
</evidence>
<name>A0A1D3CTZ3_9EIME</name>
<evidence type="ECO:0000256" key="1">
    <source>
        <dbReference type="SAM" id="MobiDB-lite"/>
    </source>
</evidence>